<protein>
    <submittedName>
        <fullName evidence="4">Membrane-bound transcription factor site-1 protease</fullName>
    </submittedName>
</protein>
<evidence type="ECO:0000313" key="4">
    <source>
        <dbReference type="EMBL" id="GFR87120.1"/>
    </source>
</evidence>
<dbReference type="PANTHER" id="PTHR43806:SF7">
    <property type="entry name" value="MEMBRANE-BOUND TRANSCRIPTION FACTOR SITE-1 PROTEASE"/>
    <property type="match status" value="1"/>
</dbReference>
<evidence type="ECO:0000256" key="1">
    <source>
        <dbReference type="ARBA" id="ARBA00022670"/>
    </source>
</evidence>
<evidence type="ECO:0000256" key="2">
    <source>
        <dbReference type="ARBA" id="ARBA00022825"/>
    </source>
</evidence>
<sequence>MASHRDGETDTRAGGDKARQKRALPSSCFVVYLWSVSTRGLAYLAGLAIETTHRVSLRRVLWDQYHNLRYPPGYFPRDNLRMKNDPLDWNGDHIHTNFKDMYHHLREKGYFVEVLGSPYTCFDASQC</sequence>
<dbReference type="GO" id="GO:0004252">
    <property type="term" value="F:serine-type endopeptidase activity"/>
    <property type="evidence" value="ECO:0007669"/>
    <property type="project" value="TreeGrafter"/>
</dbReference>
<keyword evidence="2" id="KW-0378">Hydrolase</keyword>
<evidence type="ECO:0000313" key="5">
    <source>
        <dbReference type="Proteomes" id="UP000762676"/>
    </source>
</evidence>
<name>A0AAV4GQH0_9GAST</name>
<keyword evidence="5" id="KW-1185">Reference proteome</keyword>
<dbReference type="PANTHER" id="PTHR43806">
    <property type="entry name" value="PEPTIDASE S8"/>
    <property type="match status" value="1"/>
</dbReference>
<dbReference type="EMBL" id="BMAT01012163">
    <property type="protein sequence ID" value="GFR87120.1"/>
    <property type="molecule type" value="Genomic_DNA"/>
</dbReference>
<reference evidence="4 5" key="1">
    <citation type="journal article" date="2021" name="Elife">
        <title>Chloroplast acquisition without the gene transfer in kleptoplastic sea slugs, Plakobranchus ocellatus.</title>
        <authorList>
            <person name="Maeda T."/>
            <person name="Takahashi S."/>
            <person name="Yoshida T."/>
            <person name="Shimamura S."/>
            <person name="Takaki Y."/>
            <person name="Nagai Y."/>
            <person name="Toyoda A."/>
            <person name="Suzuki Y."/>
            <person name="Arimoto A."/>
            <person name="Ishii H."/>
            <person name="Satoh N."/>
            <person name="Nishiyama T."/>
            <person name="Hasebe M."/>
            <person name="Maruyama T."/>
            <person name="Minagawa J."/>
            <person name="Obokata J."/>
            <person name="Shigenobu S."/>
        </authorList>
    </citation>
    <scope>NUCLEOTIDE SEQUENCE [LARGE SCALE GENOMIC DNA]</scope>
</reference>
<feature type="domain" description="MBTPS1 fourth" evidence="3">
    <location>
        <begin position="58"/>
        <end position="126"/>
    </location>
</feature>
<dbReference type="GO" id="GO:0006508">
    <property type="term" value="P:proteolysis"/>
    <property type="evidence" value="ECO:0007669"/>
    <property type="project" value="UniProtKB-KW"/>
</dbReference>
<dbReference type="InterPro" id="IPR050131">
    <property type="entry name" value="Peptidase_S8_subtilisin-like"/>
</dbReference>
<feature type="non-terminal residue" evidence="4">
    <location>
        <position position="127"/>
    </location>
</feature>
<dbReference type="Pfam" id="PF23090">
    <property type="entry name" value="MBTPS1_4th"/>
    <property type="match status" value="1"/>
</dbReference>
<keyword evidence="2" id="KW-0720">Serine protease</keyword>
<organism evidence="4 5">
    <name type="scientific">Elysia marginata</name>
    <dbReference type="NCBI Taxonomy" id="1093978"/>
    <lineage>
        <taxon>Eukaryota</taxon>
        <taxon>Metazoa</taxon>
        <taxon>Spiralia</taxon>
        <taxon>Lophotrochozoa</taxon>
        <taxon>Mollusca</taxon>
        <taxon>Gastropoda</taxon>
        <taxon>Heterobranchia</taxon>
        <taxon>Euthyneura</taxon>
        <taxon>Panpulmonata</taxon>
        <taxon>Sacoglossa</taxon>
        <taxon>Placobranchoidea</taxon>
        <taxon>Plakobranchidae</taxon>
        <taxon>Elysia</taxon>
    </lineage>
</organism>
<comment type="caution">
    <text evidence="4">The sequence shown here is derived from an EMBL/GenBank/DDBJ whole genome shotgun (WGS) entry which is preliminary data.</text>
</comment>
<dbReference type="InterPro" id="IPR057032">
    <property type="entry name" value="MBTPS1_4th"/>
</dbReference>
<accession>A0AAV4GQH0</accession>
<keyword evidence="1 4" id="KW-0645">Protease</keyword>
<evidence type="ECO:0000259" key="3">
    <source>
        <dbReference type="Pfam" id="PF23090"/>
    </source>
</evidence>
<dbReference type="Proteomes" id="UP000762676">
    <property type="component" value="Unassembled WGS sequence"/>
</dbReference>
<proteinExistence type="predicted"/>
<gene>
    <name evidence="4" type="ORF">ElyMa_006068500</name>
</gene>
<dbReference type="GO" id="GO:0005794">
    <property type="term" value="C:Golgi apparatus"/>
    <property type="evidence" value="ECO:0007669"/>
    <property type="project" value="TreeGrafter"/>
</dbReference>
<dbReference type="AlphaFoldDB" id="A0AAV4GQH0"/>